<evidence type="ECO:0000313" key="3">
    <source>
        <dbReference type="Proteomes" id="UP000006671"/>
    </source>
</evidence>
<keyword evidence="3" id="KW-1185">Reference proteome</keyword>
<evidence type="ECO:0000259" key="1">
    <source>
        <dbReference type="Pfam" id="PF13475"/>
    </source>
</evidence>
<gene>
    <name evidence="2" type="ORF">NAEGRDRAFT_54060</name>
</gene>
<dbReference type="RefSeq" id="XP_002669589.1">
    <property type="nucleotide sequence ID" value="XM_002669543.1"/>
</dbReference>
<feature type="domain" description="DUF4116" evidence="1">
    <location>
        <begin position="187"/>
        <end position="231"/>
    </location>
</feature>
<sequence length="446" mass="52170">MWTSKDYFNSLNEERQLRIIRIDPVCLEHCKGELKNSRQLVLDYILQDRKILESLNDELRNDREIIRLAIKEHYGALKFASAELQNDKSLLQEALLYDTGNYNYASEELKTDKEILEFLIGRDGCYFEYAPESWKNSRDFVVKAIRNSMSNISDFLGYSLKEDRDLILEYVRRIGSIEEIPQEYKQDRDIVLEAVQLDGNNLKYASHSLQQDRELLIIAVRNGLSLRNINESELDREIVYEACRYDTHPLKYVPEEYRDEEEIVQAIAFSENASSFEYVSERLRNNIDFIRKLTRINGYLIQYIPKYLRNDREIALNAIRHGCNYLSEDLQNDKETNSGLFSIRIRRESSKFGIFEALHNRSNVEELKKYSHESLTFNSSLYLSKVSLKTKQFVHKSMIISAVFGTSKAGEDFDGNEFKVFELVGDCSKSFLGADSISVLQYERYC</sequence>
<dbReference type="KEGG" id="ngr:NAEGRDRAFT_54060"/>
<reference evidence="2 3" key="1">
    <citation type="journal article" date="2010" name="Cell">
        <title>The genome of Naegleria gruberi illuminates early eukaryotic versatility.</title>
        <authorList>
            <person name="Fritz-Laylin L.K."/>
            <person name="Prochnik S.E."/>
            <person name="Ginger M.L."/>
            <person name="Dacks J.B."/>
            <person name="Carpenter M.L."/>
            <person name="Field M.C."/>
            <person name="Kuo A."/>
            <person name="Paredez A."/>
            <person name="Chapman J."/>
            <person name="Pham J."/>
            <person name="Shu S."/>
            <person name="Neupane R."/>
            <person name="Cipriano M."/>
            <person name="Mancuso J."/>
            <person name="Tu H."/>
            <person name="Salamov A."/>
            <person name="Lindquist E."/>
            <person name="Shapiro H."/>
            <person name="Lucas S."/>
            <person name="Grigoriev I.V."/>
            <person name="Cande W.Z."/>
            <person name="Fulton C."/>
            <person name="Rokhsar D.S."/>
            <person name="Dawson S.C."/>
        </authorList>
    </citation>
    <scope>NUCLEOTIDE SEQUENCE [LARGE SCALE GENOMIC DNA]</scope>
    <source>
        <strain evidence="2 3">NEG-M</strain>
    </source>
</reference>
<proteinExistence type="predicted"/>
<dbReference type="GeneID" id="8856175"/>
<name>D2W1X7_NAEGR</name>
<feature type="domain" description="DUF4116" evidence="1">
    <location>
        <begin position="112"/>
        <end position="152"/>
    </location>
</feature>
<dbReference type="VEuPathDB" id="AmoebaDB:NAEGRDRAFT_54060"/>
<feature type="domain" description="DUF4116" evidence="1">
    <location>
        <begin position="13"/>
        <end position="60"/>
    </location>
</feature>
<organism evidence="3">
    <name type="scientific">Naegleria gruberi</name>
    <name type="common">Amoeba</name>
    <dbReference type="NCBI Taxonomy" id="5762"/>
    <lineage>
        <taxon>Eukaryota</taxon>
        <taxon>Discoba</taxon>
        <taxon>Heterolobosea</taxon>
        <taxon>Tetramitia</taxon>
        <taxon>Eutetramitia</taxon>
        <taxon>Vahlkampfiidae</taxon>
        <taxon>Naegleria</taxon>
    </lineage>
</organism>
<dbReference type="EMBL" id="GG738924">
    <property type="protein sequence ID" value="EFC36845.1"/>
    <property type="molecule type" value="Genomic_DNA"/>
</dbReference>
<feature type="domain" description="DUF4116" evidence="1">
    <location>
        <begin position="268"/>
        <end position="309"/>
    </location>
</feature>
<feature type="domain" description="DUF4116" evidence="1">
    <location>
        <begin position="62"/>
        <end position="110"/>
    </location>
</feature>
<dbReference type="InterPro" id="IPR025197">
    <property type="entry name" value="DUF4116"/>
</dbReference>
<dbReference type="Proteomes" id="UP000006671">
    <property type="component" value="Unassembled WGS sequence"/>
</dbReference>
<dbReference type="AlphaFoldDB" id="D2W1X7"/>
<accession>D2W1X7</accession>
<dbReference type="Pfam" id="PF13475">
    <property type="entry name" value="DUF4116"/>
    <property type="match status" value="5"/>
</dbReference>
<dbReference type="InParanoid" id="D2W1X7"/>
<evidence type="ECO:0000313" key="2">
    <source>
        <dbReference type="EMBL" id="EFC36845.1"/>
    </source>
</evidence>
<protein>
    <submittedName>
        <fullName evidence="2">Predicted protein</fullName>
    </submittedName>
</protein>